<reference evidence="1 2" key="1">
    <citation type="submission" date="2018-08" db="EMBL/GenBank/DDBJ databases">
        <title>Complete genome of the Arcobacter suis type strain LMG 26152.</title>
        <authorList>
            <person name="Miller W.G."/>
            <person name="Yee E."/>
            <person name="Bono J.L."/>
        </authorList>
    </citation>
    <scope>NUCLEOTIDE SEQUENCE [LARGE SCALE GENOMIC DNA]</scope>
    <source>
        <strain evidence="1 2">CECT 7833</strain>
    </source>
</reference>
<evidence type="ECO:0000313" key="2">
    <source>
        <dbReference type="Proteomes" id="UP000263040"/>
    </source>
</evidence>
<dbReference type="AlphaFoldDB" id="A0AAD0WQ82"/>
<dbReference type="RefSeq" id="WP_204513375.1">
    <property type="nucleotide sequence ID" value="NZ_CP032100.1"/>
</dbReference>
<evidence type="ECO:0000313" key="1">
    <source>
        <dbReference type="EMBL" id="AXX89520.1"/>
    </source>
</evidence>
<dbReference type="REBASE" id="270422">
    <property type="entry name" value="Asu7833ORF1032P"/>
</dbReference>
<keyword evidence="2" id="KW-1185">Reference proteome</keyword>
<protein>
    <submittedName>
        <fullName evidence="1">Uncharacterized protein</fullName>
    </submittedName>
</protein>
<gene>
    <name evidence="1" type="ORF">ASUIS_1032</name>
</gene>
<dbReference type="KEGG" id="asui:ASUIS_1032"/>
<dbReference type="Proteomes" id="UP000263040">
    <property type="component" value="Chromosome"/>
</dbReference>
<accession>A0AAD0WQ82</accession>
<proteinExistence type="predicted"/>
<sequence>MNHKEKLLDIYNSVDITFTPTFEKSLIDDIDIVGEQIKHNQSKGVYTVLITLVTHKILYPSQDIRNHQDNMTNGFSGRTIDTKYITPTLKELELPSMSESGWLTRSLEQPYPYNSNYEGKITPKSTKTSFLNIINFIETNTSFNIQVLKYLLRKGIESKEHNKIEVTPLKNKEKITINNLVKIFKEHFGEKYHISGGSKLPVLSFYSIYQVLVKEMGRFNGCYVDKLGNHTTCDTTSNSSGDIEIYKGDELLETLEIKLDKEIDKLILLVCKEKIIKHNPKRYYILSCVGTKREDLEDINNIIDDVREKHGCQIIVNGVNDSLKYYMRLLSSVEDFFEIYCHLVSIDKELKPIHKEKLNELIEKYINS</sequence>
<dbReference type="EMBL" id="CP032100">
    <property type="protein sequence ID" value="AXX89520.1"/>
    <property type="molecule type" value="Genomic_DNA"/>
</dbReference>
<name>A0AAD0WQ82_9BACT</name>
<organism evidence="1 2">
    <name type="scientific">Arcobacter suis CECT 7833</name>
    <dbReference type="NCBI Taxonomy" id="663365"/>
    <lineage>
        <taxon>Bacteria</taxon>
        <taxon>Pseudomonadati</taxon>
        <taxon>Campylobacterota</taxon>
        <taxon>Epsilonproteobacteria</taxon>
        <taxon>Campylobacterales</taxon>
        <taxon>Arcobacteraceae</taxon>
        <taxon>Arcobacter</taxon>
    </lineage>
</organism>